<organism evidence="2 3">
    <name type="scientific">Vitreoscilla filiformis</name>
    <dbReference type="NCBI Taxonomy" id="63"/>
    <lineage>
        <taxon>Bacteria</taxon>
        <taxon>Pseudomonadati</taxon>
        <taxon>Pseudomonadota</taxon>
        <taxon>Betaproteobacteria</taxon>
        <taxon>Neisseriales</taxon>
        <taxon>Neisseriaceae</taxon>
        <taxon>Vitreoscilla</taxon>
    </lineage>
</organism>
<dbReference type="EMBL" id="CP022424">
    <property type="protein sequence ID" value="ASM79132.1"/>
    <property type="molecule type" value="Genomic_DNA"/>
</dbReference>
<proteinExistence type="predicted"/>
<keyword evidence="3" id="KW-1185">Reference proteome</keyword>
<dbReference type="RefSeq" id="WP_089418295.1">
    <property type="nucleotide sequence ID" value="NZ_CP022424.1"/>
</dbReference>
<accession>A0A221KJC9</accession>
<feature type="coiled-coil region" evidence="1">
    <location>
        <begin position="40"/>
        <end position="67"/>
    </location>
</feature>
<dbReference type="KEGG" id="vff:VITFI_CDS3355"/>
<keyword evidence="2" id="KW-0614">Plasmid</keyword>
<evidence type="ECO:0000313" key="3">
    <source>
        <dbReference type="Proteomes" id="UP000199729"/>
    </source>
</evidence>
<evidence type="ECO:0000313" key="2">
    <source>
        <dbReference type="EMBL" id="ASM79132.1"/>
    </source>
</evidence>
<evidence type="ECO:0000256" key="1">
    <source>
        <dbReference type="SAM" id="Coils"/>
    </source>
</evidence>
<keyword evidence="1" id="KW-0175">Coiled coil</keyword>
<reference evidence="2 3" key="1">
    <citation type="submission" date="2017-07" db="EMBL/GenBank/DDBJ databases">
        <title>Complete Genome Sequence of the cosmetic ferment Vitreoscilla filiformis (ATCC15551).</title>
        <authorList>
            <person name="Contreras S."/>
            <person name="Sagory-Zalkind P."/>
            <person name="Blanquart H."/>
            <person name="Iltis A."/>
            <person name="Morand S.C."/>
        </authorList>
    </citation>
    <scope>NUCLEOTIDE SEQUENCE [LARGE SCALE GENOMIC DNA]</scope>
    <source>
        <strain evidence="2 3">ATCC 15551</strain>
        <plasmid evidence="3">Plasmid pvf1</plasmid>
    </source>
</reference>
<protein>
    <recommendedName>
        <fullName evidence="4">Chemotaxis protein</fullName>
    </recommendedName>
</protein>
<geneLocation type="plasmid" evidence="3">
    <name>pvf1</name>
</geneLocation>
<dbReference type="Proteomes" id="UP000199729">
    <property type="component" value="Plasmid pVF1"/>
</dbReference>
<dbReference type="OrthoDB" id="6713069at2"/>
<evidence type="ECO:0008006" key="4">
    <source>
        <dbReference type="Google" id="ProtNLM"/>
    </source>
</evidence>
<gene>
    <name evidence="2" type="ORF">VITFI_CDS3355</name>
</gene>
<name>A0A221KJC9_VITFI</name>
<sequence length="327" mass="34245">MPIPFILAGAALLAGGIGIKKGLDAKEDFERAERIGNRAKRKHEEAVLSLEQEREKTNAMLQELGKLKVHIFSNQIKYLVDAIKSRKKKAGSNISGFEQMIEELNLPQMEKMVIGSLDIEKGLASGAASGALMGLGAYGSVGMLASASTGTAIASLGGAAATNATLAWLGGGSLAAGGFGMAGGMAVLGGLVAGPALAITGFVMASKAEEAVTKAWEYDSEVDQAVAKIAAMKEVLKGLQANAMEMSMTLSKVAKCFDDSKFFIGQTNDDNAFERLLQLGKALKATLDTPIMEKNGESTKDLQSKLKSIIHISSSGLLTYGDKIIIK</sequence>
<dbReference type="AlphaFoldDB" id="A0A221KJC9"/>